<name>A0ABV7DMA8_9HYPH</name>
<evidence type="ECO:0000313" key="3">
    <source>
        <dbReference type="Proteomes" id="UP001595377"/>
    </source>
</evidence>
<feature type="chain" id="PRO_5047459874" description="Secreted protein" evidence="1">
    <location>
        <begin position="20"/>
        <end position="121"/>
    </location>
</feature>
<dbReference type="RefSeq" id="WP_257314754.1">
    <property type="nucleotide sequence ID" value="NZ_JANFDG010000007.1"/>
</dbReference>
<proteinExistence type="predicted"/>
<reference evidence="3" key="1">
    <citation type="journal article" date="2019" name="Int. J. Syst. Evol. Microbiol.">
        <title>The Global Catalogue of Microorganisms (GCM) 10K type strain sequencing project: providing services to taxonomists for standard genome sequencing and annotation.</title>
        <authorList>
            <consortium name="The Broad Institute Genomics Platform"/>
            <consortium name="The Broad Institute Genome Sequencing Center for Infectious Disease"/>
            <person name="Wu L."/>
            <person name="Ma J."/>
        </authorList>
    </citation>
    <scope>NUCLEOTIDE SEQUENCE [LARGE SCALE GENOMIC DNA]</scope>
    <source>
        <strain evidence="3">KCTC 52677</strain>
    </source>
</reference>
<evidence type="ECO:0000313" key="2">
    <source>
        <dbReference type="EMBL" id="MFC3075427.1"/>
    </source>
</evidence>
<dbReference type="Proteomes" id="UP001595377">
    <property type="component" value="Unassembled WGS sequence"/>
</dbReference>
<evidence type="ECO:0008006" key="4">
    <source>
        <dbReference type="Google" id="ProtNLM"/>
    </source>
</evidence>
<accession>A0ABV7DMA8</accession>
<comment type="caution">
    <text evidence="2">The sequence shown here is derived from an EMBL/GenBank/DDBJ whole genome shotgun (WGS) entry which is preliminary data.</text>
</comment>
<keyword evidence="1" id="KW-0732">Signal</keyword>
<keyword evidence="3" id="KW-1185">Reference proteome</keyword>
<sequence>MIRPAALLLGLALAGPAGAAAGIDGSYGDRDGCLYATTGDSSGADFFFLLDREGVTTAVSRCAFTGEGRTEGGATMIAADCHEEGTTEAERHELTLTPEGGGYIVSFADGTRWGPLMRCGP</sequence>
<gene>
    <name evidence="2" type="ORF">ACFOHH_20120</name>
</gene>
<protein>
    <recommendedName>
        <fullName evidence="4">Secreted protein</fullName>
    </recommendedName>
</protein>
<dbReference type="EMBL" id="JBHRSP010000034">
    <property type="protein sequence ID" value="MFC3075427.1"/>
    <property type="molecule type" value="Genomic_DNA"/>
</dbReference>
<evidence type="ECO:0000256" key="1">
    <source>
        <dbReference type="SAM" id="SignalP"/>
    </source>
</evidence>
<organism evidence="2 3">
    <name type="scientific">Shinella pollutisoli</name>
    <dbReference type="NCBI Taxonomy" id="2250594"/>
    <lineage>
        <taxon>Bacteria</taxon>
        <taxon>Pseudomonadati</taxon>
        <taxon>Pseudomonadota</taxon>
        <taxon>Alphaproteobacteria</taxon>
        <taxon>Hyphomicrobiales</taxon>
        <taxon>Rhizobiaceae</taxon>
        <taxon>Shinella</taxon>
    </lineage>
</organism>
<feature type="signal peptide" evidence="1">
    <location>
        <begin position="1"/>
        <end position="19"/>
    </location>
</feature>